<comment type="caution">
    <text evidence="2">The sequence shown here is derived from an EMBL/GenBank/DDBJ whole genome shotgun (WGS) entry which is preliminary data.</text>
</comment>
<gene>
    <name evidence="2" type="ORF">EHS24_000538</name>
</gene>
<name>A0A427YAI8_9TREE</name>
<dbReference type="STRING" id="105984.A0A427YAI8"/>
<dbReference type="OrthoDB" id="2595934at2759"/>
<reference evidence="2 3" key="1">
    <citation type="submission" date="2018-11" db="EMBL/GenBank/DDBJ databases">
        <title>Genome sequence of Apiotrichum porosum DSM 27194.</title>
        <authorList>
            <person name="Aliyu H."/>
            <person name="Gorte O."/>
            <person name="Ochsenreither K."/>
        </authorList>
    </citation>
    <scope>NUCLEOTIDE SEQUENCE [LARGE SCALE GENOMIC DNA]</scope>
    <source>
        <strain evidence="2 3">DSM 27194</strain>
    </source>
</reference>
<sequence>MAKRRKKVGTPMTSSGGVANTATSAGGPSGIGPVRSVATRKSRTPAPHSKTGSSPLGEGSVPRRQQSSVSRQSSRPEGTPAPVNPVDHNVDISTTNPMELDPSRTSARHTVRMHGRPLTITAGMLNIAYAKMFEGLGRQIVVVDDGDLERLIEPVMRTRLAAGFAQLRTIHPHLQNLNELLGMYRESPADTPIQLLLTSTVYIAAQSLGSDSDGRRLRDELAPVISHLLQLVLAHQTSSFHAIQALEVLSLHVPFAPALPLQLTDPRTLAPARGLIGAACNISDMLNFNALVNSPIEHWPNPDYWLWLGVRIGEAQMALEDERPRKPALLSEARASAMELIAPDKEGLWTSVSFAEDSAELLGKLTVCDRLARLDELHDSLGRLRVVVDTASNVPNYNAVQGILDEVDHFGHRIAAVDKRHDDVLALLALPLSLSSAWQSYRTIRRRFETMKQYLVAFQFLVALHFLPGSVIALHNLPVQLTSARAVHSALNRAYDPSEVLRAQSSNSAAADDLRRISRTRGDMAEQQLSSFIELSHSILPTHGGAADIIPLHDTIAVVLESAKSLVELHASRLSLIRQFIPIQTAIGLPRWANPLTQVGHIMRKISMPHDEAESDGGESVANGCANLVGSMVRTVNMWTAHIEREIAYPVHPTVRQVPMSFSASPQLPPQQMRPVTPILLGPVPSPSAGGPSNFSGGYMPSSDRWLSADHGEGASGKAGPSGGITEFGQHLVHPPSALPTPMTAHHPGTQQQSMDNILSDMFGYGYAPPVGPGSVPHAPPGGGPGGGVYTPQPPHHLPSPDDYAQDYIAPRELSPHVQPVQMPPQLSPGQSQVASATGLLPQHPSVPSHPHMMMP</sequence>
<dbReference type="EMBL" id="RSCE01000001">
    <property type="protein sequence ID" value="RSH88014.1"/>
    <property type="molecule type" value="Genomic_DNA"/>
</dbReference>
<protein>
    <submittedName>
        <fullName evidence="2">Uncharacterized protein</fullName>
    </submittedName>
</protein>
<feature type="compositionally biased region" description="Low complexity" evidence="1">
    <location>
        <begin position="842"/>
        <end position="856"/>
    </location>
</feature>
<dbReference type="AlphaFoldDB" id="A0A427YAI8"/>
<feature type="region of interest" description="Disordered" evidence="1">
    <location>
        <begin position="773"/>
        <end position="805"/>
    </location>
</feature>
<organism evidence="2 3">
    <name type="scientific">Apiotrichum porosum</name>
    <dbReference type="NCBI Taxonomy" id="105984"/>
    <lineage>
        <taxon>Eukaryota</taxon>
        <taxon>Fungi</taxon>
        <taxon>Dikarya</taxon>
        <taxon>Basidiomycota</taxon>
        <taxon>Agaricomycotina</taxon>
        <taxon>Tremellomycetes</taxon>
        <taxon>Trichosporonales</taxon>
        <taxon>Trichosporonaceae</taxon>
        <taxon>Apiotrichum</taxon>
    </lineage>
</organism>
<feature type="compositionally biased region" description="Polar residues" evidence="1">
    <location>
        <begin position="11"/>
        <end position="26"/>
    </location>
</feature>
<evidence type="ECO:0000313" key="3">
    <source>
        <dbReference type="Proteomes" id="UP000279236"/>
    </source>
</evidence>
<feature type="compositionally biased region" description="Low complexity" evidence="1">
    <location>
        <begin position="60"/>
        <end position="76"/>
    </location>
</feature>
<accession>A0A427YAI8</accession>
<dbReference type="GeneID" id="39585081"/>
<keyword evidence="3" id="KW-1185">Reference proteome</keyword>
<evidence type="ECO:0000313" key="2">
    <source>
        <dbReference type="EMBL" id="RSH88014.1"/>
    </source>
</evidence>
<evidence type="ECO:0000256" key="1">
    <source>
        <dbReference type="SAM" id="MobiDB-lite"/>
    </source>
</evidence>
<proteinExistence type="predicted"/>
<dbReference type="Proteomes" id="UP000279236">
    <property type="component" value="Unassembled WGS sequence"/>
</dbReference>
<feature type="region of interest" description="Disordered" evidence="1">
    <location>
        <begin position="818"/>
        <end position="856"/>
    </location>
</feature>
<feature type="region of interest" description="Disordered" evidence="1">
    <location>
        <begin position="1"/>
        <end position="111"/>
    </location>
</feature>
<dbReference type="RefSeq" id="XP_028480222.1">
    <property type="nucleotide sequence ID" value="XM_028616365.1"/>
</dbReference>